<keyword evidence="3 7" id="KW-1133">Transmembrane helix</keyword>
<evidence type="ECO:0000256" key="4">
    <source>
        <dbReference type="ARBA" id="ARBA00023136"/>
    </source>
</evidence>
<feature type="transmembrane region" description="Helical" evidence="7">
    <location>
        <begin position="12"/>
        <end position="32"/>
    </location>
</feature>
<dbReference type="SUPFAM" id="SSF103481">
    <property type="entry name" value="Multidrug resistance efflux transporter EmrE"/>
    <property type="match status" value="1"/>
</dbReference>
<evidence type="ECO:0000259" key="8">
    <source>
        <dbReference type="Pfam" id="PF03151"/>
    </source>
</evidence>
<evidence type="ECO:0000256" key="7">
    <source>
        <dbReference type="SAM" id="Phobius"/>
    </source>
</evidence>
<feature type="transmembrane region" description="Helical" evidence="7">
    <location>
        <begin position="279"/>
        <end position="298"/>
    </location>
</feature>
<evidence type="ECO:0000313" key="9">
    <source>
        <dbReference type="EMBL" id="CAB3266243.1"/>
    </source>
</evidence>
<dbReference type="InterPro" id="IPR004853">
    <property type="entry name" value="Sugar_P_trans_dom"/>
</dbReference>
<feature type="transmembrane region" description="Helical" evidence="7">
    <location>
        <begin position="77"/>
        <end position="95"/>
    </location>
</feature>
<evidence type="ECO:0000256" key="1">
    <source>
        <dbReference type="ARBA" id="ARBA00004141"/>
    </source>
</evidence>
<dbReference type="PANTHER" id="PTHR11132">
    <property type="entry name" value="SOLUTE CARRIER FAMILY 35"/>
    <property type="match status" value="1"/>
</dbReference>
<feature type="transmembrane region" description="Helical" evidence="7">
    <location>
        <begin position="129"/>
        <end position="147"/>
    </location>
</feature>
<feature type="transmembrane region" description="Helical" evidence="7">
    <location>
        <begin position="187"/>
        <end position="206"/>
    </location>
</feature>
<comment type="similarity">
    <text evidence="6">Belongs to the TPT transporter family. SLC35E subfamily.</text>
</comment>
<feature type="transmembrane region" description="Helical" evidence="7">
    <location>
        <begin position="44"/>
        <end position="65"/>
    </location>
</feature>
<reference evidence="9" key="1">
    <citation type="submission" date="2020-04" db="EMBL/GenBank/DDBJ databases">
        <authorList>
            <person name="Neveu A P."/>
        </authorList>
    </citation>
    <scope>NUCLEOTIDE SEQUENCE</scope>
    <source>
        <tissue evidence="9">Whole embryo</tissue>
    </source>
</reference>
<feature type="transmembrane region" description="Helical" evidence="7">
    <location>
        <begin position="254"/>
        <end position="273"/>
    </location>
</feature>
<dbReference type="EMBL" id="LR790381">
    <property type="protein sequence ID" value="CAB3266243.1"/>
    <property type="molecule type" value="mRNA"/>
</dbReference>
<comment type="subcellular location">
    <subcellularLocation>
        <location evidence="1">Membrane</location>
        <topology evidence="1">Multi-pass membrane protein</topology>
    </subcellularLocation>
</comment>
<keyword evidence="4 7" id="KW-0472">Membrane</keyword>
<gene>
    <name evidence="9" type="primary">Slc35e3</name>
</gene>
<evidence type="ECO:0000256" key="6">
    <source>
        <dbReference type="ARBA" id="ARBA00093775"/>
    </source>
</evidence>
<organism evidence="9">
    <name type="scientific">Phallusia mammillata</name>
    <dbReference type="NCBI Taxonomy" id="59560"/>
    <lineage>
        <taxon>Eukaryota</taxon>
        <taxon>Metazoa</taxon>
        <taxon>Chordata</taxon>
        <taxon>Tunicata</taxon>
        <taxon>Ascidiacea</taxon>
        <taxon>Phlebobranchia</taxon>
        <taxon>Ascidiidae</taxon>
        <taxon>Phallusia</taxon>
    </lineage>
</organism>
<dbReference type="GO" id="GO:0016020">
    <property type="term" value="C:membrane"/>
    <property type="evidence" value="ECO:0007669"/>
    <property type="project" value="UniProtKB-SubCell"/>
</dbReference>
<dbReference type="InterPro" id="IPR037185">
    <property type="entry name" value="EmrE-like"/>
</dbReference>
<proteinExistence type="evidence at transcript level"/>
<name>A0A6F9DTA4_9ASCI</name>
<keyword evidence="2 7" id="KW-0812">Transmembrane</keyword>
<evidence type="ECO:0000256" key="5">
    <source>
        <dbReference type="ARBA" id="ARBA00093767"/>
    </source>
</evidence>
<feature type="domain" description="Sugar phosphate transporter" evidence="8">
    <location>
        <begin position="24"/>
        <end position="295"/>
    </location>
</feature>
<accession>A0A6F9DTA4</accession>
<comment type="function">
    <text evidence="5">Putative transporter.</text>
</comment>
<dbReference type="AlphaFoldDB" id="A0A6F9DTA4"/>
<feature type="transmembrane region" description="Helical" evidence="7">
    <location>
        <begin position="153"/>
        <end position="175"/>
    </location>
</feature>
<dbReference type="Pfam" id="PF03151">
    <property type="entry name" value="TPT"/>
    <property type="match status" value="1"/>
</dbReference>
<dbReference type="InterPro" id="IPR050186">
    <property type="entry name" value="TPT_transporter"/>
</dbReference>
<sequence>MANTNLNNHHNGVIAAGLLLNLCCSISIVFLNKWLYSIKRFPNITLTCIHFLATSLGMFICQMLGTFSPKKLPVSQIIPLSVTFCGFVVFTNLSLQSNTVGTYQLAKVLTTPVIILIQTNFYSKHFSSGIKATLIPISLGVFINSYYDIKFNVLGTIYALLGVAVTSLYQIFVGSKQQELQANSMQLLYYQAPMSSVFLLFVIPFFEPITSEGGVFSGMWTSDVLMLVGLTACVAFLINLTIFWIIGNTSPVTYNMFGHFKFCITLLGGYIIFNDPIQFNQLLGIFITLFGIVVYTHLKLNANKETPSIASKLTVKP</sequence>
<evidence type="ECO:0000256" key="3">
    <source>
        <dbReference type="ARBA" id="ARBA00022989"/>
    </source>
</evidence>
<protein>
    <submittedName>
        <fullName evidence="9">Solute carrier family 35 member E3</fullName>
    </submittedName>
</protein>
<evidence type="ECO:0000256" key="2">
    <source>
        <dbReference type="ARBA" id="ARBA00022692"/>
    </source>
</evidence>
<feature type="transmembrane region" description="Helical" evidence="7">
    <location>
        <begin position="226"/>
        <end position="247"/>
    </location>
</feature>